<proteinExistence type="predicted"/>
<evidence type="ECO:0000313" key="2">
    <source>
        <dbReference type="EMBL" id="MBP2373665.1"/>
    </source>
</evidence>
<name>A0ABS4WBT4_9MICC</name>
<accession>A0ABS4WBT4</accession>
<dbReference type="EMBL" id="JAGIOE010000001">
    <property type="protein sequence ID" value="MBP2373665.1"/>
    <property type="molecule type" value="Genomic_DNA"/>
</dbReference>
<evidence type="ECO:0000313" key="3">
    <source>
        <dbReference type="Proteomes" id="UP000766570"/>
    </source>
</evidence>
<keyword evidence="3" id="KW-1185">Reference proteome</keyword>
<keyword evidence="1" id="KW-0812">Transmembrane</keyword>
<dbReference type="Proteomes" id="UP000766570">
    <property type="component" value="Unassembled WGS sequence"/>
</dbReference>
<dbReference type="RefSeq" id="WP_209906822.1">
    <property type="nucleotide sequence ID" value="NZ_BAAAMI010000011.1"/>
</dbReference>
<reference evidence="2 3" key="1">
    <citation type="submission" date="2021-03" db="EMBL/GenBank/DDBJ databases">
        <title>Sequencing the genomes of 1000 actinobacteria strains.</title>
        <authorList>
            <person name="Klenk H.-P."/>
        </authorList>
    </citation>
    <scope>NUCLEOTIDE SEQUENCE [LARGE SCALE GENOMIC DNA]</scope>
    <source>
        <strain evidence="2 3">DSM 15454</strain>
    </source>
</reference>
<sequence>MDMPSILIVAGILVLCLLSVGIGMRRTLDKRAGDILRTDPETARALREARRNIDQGRGLYRR</sequence>
<gene>
    <name evidence="2" type="ORF">JOF46_001577</name>
</gene>
<keyword evidence="1" id="KW-1133">Transmembrane helix</keyword>
<protein>
    <submittedName>
        <fullName evidence="2">Uncharacterized protein</fullName>
    </submittedName>
</protein>
<keyword evidence="1" id="KW-0472">Membrane</keyword>
<organism evidence="2 3">
    <name type="scientific">Paeniglutamicibacter psychrophenolicus</name>
    <dbReference type="NCBI Taxonomy" id="257454"/>
    <lineage>
        <taxon>Bacteria</taxon>
        <taxon>Bacillati</taxon>
        <taxon>Actinomycetota</taxon>
        <taxon>Actinomycetes</taxon>
        <taxon>Micrococcales</taxon>
        <taxon>Micrococcaceae</taxon>
        <taxon>Paeniglutamicibacter</taxon>
    </lineage>
</organism>
<feature type="transmembrane region" description="Helical" evidence="1">
    <location>
        <begin position="6"/>
        <end position="24"/>
    </location>
</feature>
<evidence type="ECO:0000256" key="1">
    <source>
        <dbReference type="SAM" id="Phobius"/>
    </source>
</evidence>
<comment type="caution">
    <text evidence="2">The sequence shown here is derived from an EMBL/GenBank/DDBJ whole genome shotgun (WGS) entry which is preliminary data.</text>
</comment>